<evidence type="ECO:0000313" key="2">
    <source>
        <dbReference type="EMBL" id="MBU9845618.1"/>
    </source>
</evidence>
<protein>
    <recommendedName>
        <fullName evidence="1">DUF7424 domain-containing protein</fullName>
    </recommendedName>
</protein>
<dbReference type="Pfam" id="PF24199">
    <property type="entry name" value="DUF7424"/>
    <property type="match status" value="1"/>
</dbReference>
<dbReference type="RefSeq" id="WP_217149313.1">
    <property type="nucleotide sequence ID" value="NZ_JAFMOY010000124.1"/>
</dbReference>
<accession>A0ABS6LFD1</accession>
<reference evidence="2 3" key="1">
    <citation type="submission" date="2021-03" db="EMBL/GenBank/DDBJ databases">
        <title>Five novel Rahnella species.</title>
        <authorList>
            <person name="Brady C."/>
            <person name="Asselin J."/>
            <person name="Beer S."/>
            <person name="Bruberg M.B."/>
            <person name="Crampton B."/>
            <person name="Venter S."/>
            <person name="Arnold D."/>
            <person name="Denman S."/>
        </authorList>
    </citation>
    <scope>NUCLEOTIDE SEQUENCE [LARGE SCALE GENOMIC DNA]</scope>
    <source>
        <strain evidence="2 3">FRB 231</strain>
    </source>
</reference>
<organism evidence="2 3">
    <name type="scientific">Rahnella ecdela</name>
    <dbReference type="NCBI Taxonomy" id="2816250"/>
    <lineage>
        <taxon>Bacteria</taxon>
        <taxon>Pseudomonadati</taxon>
        <taxon>Pseudomonadota</taxon>
        <taxon>Gammaproteobacteria</taxon>
        <taxon>Enterobacterales</taxon>
        <taxon>Yersiniaceae</taxon>
        <taxon>Rahnella</taxon>
    </lineage>
</organism>
<proteinExistence type="predicted"/>
<evidence type="ECO:0000313" key="3">
    <source>
        <dbReference type="Proteomes" id="UP000739284"/>
    </source>
</evidence>
<dbReference type="Proteomes" id="UP000739284">
    <property type="component" value="Unassembled WGS sequence"/>
</dbReference>
<feature type="domain" description="DUF7424" evidence="1">
    <location>
        <begin position="20"/>
        <end position="217"/>
    </location>
</feature>
<gene>
    <name evidence="2" type="ORF">J1784_11425</name>
</gene>
<dbReference type="PROSITE" id="PS51257">
    <property type="entry name" value="PROKAR_LIPOPROTEIN"/>
    <property type="match status" value="1"/>
</dbReference>
<evidence type="ECO:0000259" key="1">
    <source>
        <dbReference type="Pfam" id="PF24199"/>
    </source>
</evidence>
<dbReference type="EMBL" id="JAFMOY010000124">
    <property type="protein sequence ID" value="MBU9845618.1"/>
    <property type="molecule type" value="Genomic_DNA"/>
</dbReference>
<comment type="caution">
    <text evidence="2">The sequence shown here is derived from an EMBL/GenBank/DDBJ whole genome shotgun (WGS) entry which is preliminary data.</text>
</comment>
<dbReference type="InterPro" id="IPR055847">
    <property type="entry name" value="DUF7424"/>
</dbReference>
<sequence length="230" mass="25556">MKKIAAICMAVTLLSGCKVDMETTANLADILSEQHKVITGDLNFEVATCNDYEDSRKESKSLVKIKAQVPQIFTNAKFVECYTKKLNSYAHFTIPVDVGAVGKDTKFADTHADIFLSSKKETGLLAGIFVSPNLRKRLAQAKKEMPVDFDFNVRIKIKRTVEPVDVVVMGTYVIGADGKKIPVVMQRVHWNTGDYMTFQLSDVSKDNLFENGIYKILNSPASLQGLVTPR</sequence>
<keyword evidence="3" id="KW-1185">Reference proteome</keyword>
<name>A0ABS6LFD1_9GAMM</name>